<dbReference type="RefSeq" id="WP_061989408.1">
    <property type="nucleotide sequence ID" value="NZ_FOPQ01000008.1"/>
</dbReference>
<gene>
    <name evidence="2" type="ORF">ATP06_0213470</name>
    <name evidence="1" type="ORF">AVL48_22695</name>
</gene>
<reference evidence="2 4" key="2">
    <citation type="submission" date="2016-11" db="EMBL/GenBank/DDBJ databases">
        <title>Genome sequencing of Amycolatopsis regifaucium.</title>
        <authorList>
            <person name="Mayilraj S."/>
            <person name="Kaur N."/>
        </authorList>
    </citation>
    <scope>NUCLEOTIDE SEQUENCE [LARGE SCALE GENOMIC DNA]</scope>
    <source>
        <strain evidence="2 4">GY080</strain>
    </source>
</reference>
<organism evidence="1 3">
    <name type="scientific">Amycolatopsis regifaucium</name>
    <dbReference type="NCBI Taxonomy" id="546365"/>
    <lineage>
        <taxon>Bacteria</taxon>
        <taxon>Bacillati</taxon>
        <taxon>Actinomycetota</taxon>
        <taxon>Actinomycetes</taxon>
        <taxon>Pseudonocardiales</taxon>
        <taxon>Pseudonocardiaceae</taxon>
        <taxon>Amycolatopsis</taxon>
    </lineage>
</organism>
<dbReference type="Proteomes" id="UP000186883">
    <property type="component" value="Unassembled WGS sequence"/>
</dbReference>
<dbReference type="Proteomes" id="UP000076321">
    <property type="component" value="Unassembled WGS sequence"/>
</dbReference>
<evidence type="ECO:0000313" key="2">
    <source>
        <dbReference type="EMBL" id="OKA08288.1"/>
    </source>
</evidence>
<comment type="caution">
    <text evidence="1">The sequence shown here is derived from an EMBL/GenBank/DDBJ whole genome shotgun (WGS) entry which is preliminary data.</text>
</comment>
<proteinExistence type="predicted"/>
<evidence type="ECO:0008006" key="5">
    <source>
        <dbReference type="Google" id="ProtNLM"/>
    </source>
</evidence>
<dbReference type="AlphaFoldDB" id="A0A154MTL6"/>
<evidence type="ECO:0000313" key="3">
    <source>
        <dbReference type="Proteomes" id="UP000076321"/>
    </source>
</evidence>
<evidence type="ECO:0000313" key="4">
    <source>
        <dbReference type="Proteomes" id="UP000186883"/>
    </source>
</evidence>
<dbReference type="EMBL" id="LOBU02000012">
    <property type="protein sequence ID" value="OKA08288.1"/>
    <property type="molecule type" value="Genomic_DNA"/>
</dbReference>
<dbReference type="EMBL" id="LQCI01000003">
    <property type="protein sequence ID" value="KZB87450.1"/>
    <property type="molecule type" value="Genomic_DNA"/>
</dbReference>
<sequence length="102" mass="10956">MGSAFVVRYETTPEAADENQKLVEAVFAQLAEQRPGGLSYASFRLDDGVSFLHVGYVDGDDNPLNASTAFQEFQREFRSRVPDGPVFSGGALVGSYGFGAQA</sequence>
<name>A0A154MTL6_9PSEU</name>
<reference evidence="1 3" key="1">
    <citation type="submission" date="2015-12" db="EMBL/GenBank/DDBJ databases">
        <title>Amycolatopsis regifaucium genome sequencing and assembly.</title>
        <authorList>
            <person name="Mayilraj S."/>
        </authorList>
    </citation>
    <scope>NUCLEOTIDE SEQUENCE [LARGE SCALE GENOMIC DNA]</scope>
    <source>
        <strain evidence="1 3">GY080</strain>
    </source>
</reference>
<evidence type="ECO:0000313" key="1">
    <source>
        <dbReference type="EMBL" id="KZB87450.1"/>
    </source>
</evidence>
<keyword evidence="4" id="KW-1185">Reference proteome</keyword>
<dbReference type="OrthoDB" id="163010at2"/>
<accession>A0A154MTL6</accession>
<protein>
    <recommendedName>
        <fullName evidence="5">ABM domain-containing protein</fullName>
    </recommendedName>
</protein>